<dbReference type="RefSeq" id="XP_040685120.1">
    <property type="nucleotide sequence ID" value="XM_040836524.1"/>
</dbReference>
<accession>A0A1L9R986</accession>
<dbReference type="Proteomes" id="UP000184383">
    <property type="component" value="Unassembled WGS sequence"/>
</dbReference>
<dbReference type="EMBL" id="KV878216">
    <property type="protein sequence ID" value="OJJ31443.1"/>
    <property type="molecule type" value="Genomic_DNA"/>
</dbReference>
<feature type="compositionally biased region" description="Polar residues" evidence="1">
    <location>
        <begin position="26"/>
        <end position="37"/>
    </location>
</feature>
<organism evidence="2 3">
    <name type="scientific">Aspergillus wentii DTO 134E9</name>
    <dbReference type="NCBI Taxonomy" id="1073089"/>
    <lineage>
        <taxon>Eukaryota</taxon>
        <taxon>Fungi</taxon>
        <taxon>Dikarya</taxon>
        <taxon>Ascomycota</taxon>
        <taxon>Pezizomycotina</taxon>
        <taxon>Eurotiomycetes</taxon>
        <taxon>Eurotiomycetidae</taxon>
        <taxon>Eurotiales</taxon>
        <taxon>Aspergillaceae</taxon>
        <taxon>Aspergillus</taxon>
        <taxon>Aspergillus subgen. Cremei</taxon>
    </lineage>
</organism>
<feature type="region of interest" description="Disordered" evidence="1">
    <location>
        <begin position="21"/>
        <end position="45"/>
    </location>
</feature>
<dbReference type="VEuPathDB" id="FungiDB:ASPWEDRAFT_45368"/>
<protein>
    <submittedName>
        <fullName evidence="2">Uncharacterized protein</fullName>
    </submittedName>
</protein>
<gene>
    <name evidence="2" type="ORF">ASPWEDRAFT_45368</name>
</gene>
<evidence type="ECO:0000313" key="3">
    <source>
        <dbReference type="Proteomes" id="UP000184383"/>
    </source>
</evidence>
<dbReference type="AlphaFoldDB" id="A0A1L9R986"/>
<evidence type="ECO:0000256" key="1">
    <source>
        <dbReference type="SAM" id="MobiDB-lite"/>
    </source>
</evidence>
<keyword evidence="3" id="KW-1185">Reference proteome</keyword>
<dbReference type="GeneID" id="63752372"/>
<sequence length="128" mass="13993">MSDTSHFTYIPAGALASRRIIEESSYRTTPAQSSQDKTPPCGEATYKHSIGEKETEAINAALRNRTNAEALEDQAAGGCESSPDENNDQLHMKVKGGEGKAKGFPMCKMQDFRTEGVHNIYNSRPRTA</sequence>
<name>A0A1L9R986_ASPWE</name>
<dbReference type="OrthoDB" id="4526704at2759"/>
<proteinExistence type="predicted"/>
<reference evidence="3" key="1">
    <citation type="journal article" date="2017" name="Genome Biol.">
        <title>Comparative genomics reveals high biological diversity and specific adaptations in the industrially and medically important fungal genus Aspergillus.</title>
        <authorList>
            <person name="de Vries R.P."/>
            <person name="Riley R."/>
            <person name="Wiebenga A."/>
            <person name="Aguilar-Osorio G."/>
            <person name="Amillis S."/>
            <person name="Uchima C.A."/>
            <person name="Anderluh G."/>
            <person name="Asadollahi M."/>
            <person name="Askin M."/>
            <person name="Barry K."/>
            <person name="Battaglia E."/>
            <person name="Bayram O."/>
            <person name="Benocci T."/>
            <person name="Braus-Stromeyer S.A."/>
            <person name="Caldana C."/>
            <person name="Canovas D."/>
            <person name="Cerqueira G.C."/>
            <person name="Chen F."/>
            <person name="Chen W."/>
            <person name="Choi C."/>
            <person name="Clum A."/>
            <person name="Dos Santos R.A."/>
            <person name="Damasio A.R."/>
            <person name="Diallinas G."/>
            <person name="Emri T."/>
            <person name="Fekete E."/>
            <person name="Flipphi M."/>
            <person name="Freyberg S."/>
            <person name="Gallo A."/>
            <person name="Gournas C."/>
            <person name="Habgood R."/>
            <person name="Hainaut M."/>
            <person name="Harispe M.L."/>
            <person name="Henrissat B."/>
            <person name="Hilden K.S."/>
            <person name="Hope R."/>
            <person name="Hossain A."/>
            <person name="Karabika E."/>
            <person name="Karaffa L."/>
            <person name="Karanyi Z."/>
            <person name="Krasevec N."/>
            <person name="Kuo A."/>
            <person name="Kusch H."/>
            <person name="LaButti K."/>
            <person name="Lagendijk E.L."/>
            <person name="Lapidus A."/>
            <person name="Levasseur A."/>
            <person name="Lindquist E."/>
            <person name="Lipzen A."/>
            <person name="Logrieco A.F."/>
            <person name="MacCabe A."/>
            <person name="Maekelae M.R."/>
            <person name="Malavazi I."/>
            <person name="Melin P."/>
            <person name="Meyer V."/>
            <person name="Mielnichuk N."/>
            <person name="Miskei M."/>
            <person name="Molnar A.P."/>
            <person name="Mule G."/>
            <person name="Ngan C.Y."/>
            <person name="Orejas M."/>
            <person name="Orosz E."/>
            <person name="Ouedraogo J.P."/>
            <person name="Overkamp K.M."/>
            <person name="Park H.-S."/>
            <person name="Perrone G."/>
            <person name="Piumi F."/>
            <person name="Punt P.J."/>
            <person name="Ram A.F."/>
            <person name="Ramon A."/>
            <person name="Rauscher S."/>
            <person name="Record E."/>
            <person name="Riano-Pachon D.M."/>
            <person name="Robert V."/>
            <person name="Roehrig J."/>
            <person name="Ruller R."/>
            <person name="Salamov A."/>
            <person name="Salih N.S."/>
            <person name="Samson R.A."/>
            <person name="Sandor E."/>
            <person name="Sanguinetti M."/>
            <person name="Schuetze T."/>
            <person name="Sepcic K."/>
            <person name="Shelest E."/>
            <person name="Sherlock G."/>
            <person name="Sophianopoulou V."/>
            <person name="Squina F.M."/>
            <person name="Sun H."/>
            <person name="Susca A."/>
            <person name="Todd R.B."/>
            <person name="Tsang A."/>
            <person name="Unkles S.E."/>
            <person name="van de Wiele N."/>
            <person name="van Rossen-Uffink D."/>
            <person name="Oliveira J.V."/>
            <person name="Vesth T.C."/>
            <person name="Visser J."/>
            <person name="Yu J.-H."/>
            <person name="Zhou M."/>
            <person name="Andersen M.R."/>
            <person name="Archer D.B."/>
            <person name="Baker S.E."/>
            <person name="Benoit I."/>
            <person name="Brakhage A.A."/>
            <person name="Braus G.H."/>
            <person name="Fischer R."/>
            <person name="Frisvad J.C."/>
            <person name="Goldman G.H."/>
            <person name="Houbraken J."/>
            <person name="Oakley B."/>
            <person name="Pocsi I."/>
            <person name="Scazzocchio C."/>
            <person name="Seiboth B."/>
            <person name="vanKuyk P.A."/>
            <person name="Wortman J."/>
            <person name="Dyer P.S."/>
            <person name="Grigoriev I.V."/>
        </authorList>
    </citation>
    <scope>NUCLEOTIDE SEQUENCE [LARGE SCALE GENOMIC DNA]</scope>
    <source>
        <strain evidence="3">DTO 134E9</strain>
    </source>
</reference>
<feature type="compositionally biased region" description="Basic and acidic residues" evidence="1">
    <location>
        <begin position="88"/>
        <end position="101"/>
    </location>
</feature>
<feature type="region of interest" description="Disordered" evidence="1">
    <location>
        <begin position="65"/>
        <end position="107"/>
    </location>
</feature>
<evidence type="ECO:0000313" key="2">
    <source>
        <dbReference type="EMBL" id="OJJ31443.1"/>
    </source>
</evidence>